<evidence type="ECO:0000256" key="1">
    <source>
        <dbReference type="SAM" id="MobiDB-lite"/>
    </source>
</evidence>
<name>A0ABT1L994_9HYPH</name>
<dbReference type="Proteomes" id="UP001205890">
    <property type="component" value="Unassembled WGS sequence"/>
</dbReference>
<dbReference type="Gene3D" id="3.30.300.20">
    <property type="match status" value="1"/>
</dbReference>
<sequence length="205" mass="21615">MTTTEMTSTTTTSAPRTGTKPPPVRRNGVDTPTLLATINAVGQHPELAKFQFRATNRWLTGTYSRTTMMSFAGAGGEHTHKHSYHGEGDHPTVLCGADQAPTPVEWVLHALATCLTAGIANIAAARGVTLTKVESTLEGDIDLRGILGLSQDVRNGYEALRVTIAIDGDAPRAKLDEIVQQAKARSAVFDVITNGIPVSVATAAA</sequence>
<proteinExistence type="predicted"/>
<protein>
    <submittedName>
        <fullName evidence="2">OsmC family protein</fullName>
    </submittedName>
</protein>
<dbReference type="InterPro" id="IPR052924">
    <property type="entry name" value="OsmC/Ohr_hydroprdx_reductase"/>
</dbReference>
<feature type="region of interest" description="Disordered" evidence="1">
    <location>
        <begin position="1"/>
        <end position="30"/>
    </location>
</feature>
<keyword evidence="3" id="KW-1185">Reference proteome</keyword>
<dbReference type="InterPro" id="IPR003718">
    <property type="entry name" value="OsmC/Ohr_fam"/>
</dbReference>
<reference evidence="2 3" key="1">
    <citation type="submission" date="2022-07" db="EMBL/GenBank/DDBJ databases">
        <authorList>
            <person name="Li W.-J."/>
            <person name="Deng Q.-Q."/>
        </authorList>
    </citation>
    <scope>NUCLEOTIDE SEQUENCE [LARGE SCALE GENOMIC DNA]</scope>
    <source>
        <strain evidence="2 3">SYSU M60028</strain>
    </source>
</reference>
<feature type="compositionally biased region" description="Low complexity" evidence="1">
    <location>
        <begin position="1"/>
        <end position="19"/>
    </location>
</feature>
<dbReference type="PANTHER" id="PTHR35368:SF1">
    <property type="entry name" value="HYDROPEROXIDE REDUCTASE"/>
    <property type="match status" value="1"/>
</dbReference>
<dbReference type="EMBL" id="JANCLU010000002">
    <property type="protein sequence ID" value="MCP8937618.1"/>
    <property type="molecule type" value="Genomic_DNA"/>
</dbReference>
<gene>
    <name evidence="2" type="ORF">NK718_03750</name>
</gene>
<dbReference type="SUPFAM" id="SSF82784">
    <property type="entry name" value="OsmC-like"/>
    <property type="match status" value="1"/>
</dbReference>
<evidence type="ECO:0000313" key="2">
    <source>
        <dbReference type="EMBL" id="MCP8937618.1"/>
    </source>
</evidence>
<dbReference type="Pfam" id="PF02566">
    <property type="entry name" value="OsmC"/>
    <property type="match status" value="1"/>
</dbReference>
<comment type="caution">
    <text evidence="2">The sequence shown here is derived from an EMBL/GenBank/DDBJ whole genome shotgun (WGS) entry which is preliminary data.</text>
</comment>
<dbReference type="InterPro" id="IPR036102">
    <property type="entry name" value="OsmC/Ohrsf"/>
</dbReference>
<dbReference type="InterPro" id="IPR015946">
    <property type="entry name" value="KH_dom-like_a/b"/>
</dbReference>
<organism evidence="2 3">
    <name type="scientific">Alsobacter ponti</name>
    <dbReference type="NCBI Taxonomy" id="2962936"/>
    <lineage>
        <taxon>Bacteria</taxon>
        <taxon>Pseudomonadati</taxon>
        <taxon>Pseudomonadota</taxon>
        <taxon>Alphaproteobacteria</taxon>
        <taxon>Hyphomicrobiales</taxon>
        <taxon>Alsobacteraceae</taxon>
        <taxon>Alsobacter</taxon>
    </lineage>
</organism>
<dbReference type="PANTHER" id="PTHR35368">
    <property type="entry name" value="HYDROPEROXIDE REDUCTASE"/>
    <property type="match status" value="1"/>
</dbReference>
<dbReference type="RefSeq" id="WP_254738779.1">
    <property type="nucleotide sequence ID" value="NZ_JANCLU010000002.1"/>
</dbReference>
<evidence type="ECO:0000313" key="3">
    <source>
        <dbReference type="Proteomes" id="UP001205890"/>
    </source>
</evidence>
<accession>A0ABT1L994</accession>